<keyword evidence="2" id="KW-1185">Reference proteome</keyword>
<accession>A0ACC2RSI2</accession>
<gene>
    <name evidence="1" type="ORF">DSO57_1027834</name>
</gene>
<organism evidence="1 2">
    <name type="scientific">Entomophthora muscae</name>
    <dbReference type="NCBI Taxonomy" id="34485"/>
    <lineage>
        <taxon>Eukaryota</taxon>
        <taxon>Fungi</taxon>
        <taxon>Fungi incertae sedis</taxon>
        <taxon>Zoopagomycota</taxon>
        <taxon>Entomophthoromycotina</taxon>
        <taxon>Entomophthoromycetes</taxon>
        <taxon>Entomophthorales</taxon>
        <taxon>Entomophthoraceae</taxon>
        <taxon>Entomophthora</taxon>
    </lineage>
</organism>
<proteinExistence type="predicted"/>
<protein>
    <submittedName>
        <fullName evidence="1">Uncharacterized protein</fullName>
    </submittedName>
</protein>
<evidence type="ECO:0000313" key="1">
    <source>
        <dbReference type="EMBL" id="KAJ9053056.1"/>
    </source>
</evidence>
<sequence>MRFISSFLARAFLICCLLQLAKASLRIVKTNETFEDRHASFGGRLPSDGFIGKVLAIGALDGGSGMSETGCSPNDAIHSGLFSEDESWIALIMRGNCSFIQKVRSMQKSGFKAVVVGNELPSGLVTMYAEGDTSDVIIPSVFIGHRDFVKLYNMSASSETPLEIELKAGDFLRPLIDVIIVTILSPSLMIFFVYIVWRVRQHQIRKAQLAPIKMVKTMPTKVFYLSKRKGNEPEECAICLDDYADGDELRILPCRHEFHIPCIDPWLTTQKKILPDL</sequence>
<evidence type="ECO:0000313" key="2">
    <source>
        <dbReference type="Proteomes" id="UP001165960"/>
    </source>
</evidence>
<reference evidence="1" key="1">
    <citation type="submission" date="2022-04" db="EMBL/GenBank/DDBJ databases">
        <title>Genome of the entomopathogenic fungus Entomophthora muscae.</title>
        <authorList>
            <person name="Elya C."/>
            <person name="Lovett B.R."/>
            <person name="Lee E."/>
            <person name="Macias A.M."/>
            <person name="Hajek A.E."/>
            <person name="De Bivort B.L."/>
            <person name="Kasson M.T."/>
            <person name="De Fine Licht H.H."/>
            <person name="Stajich J.E."/>
        </authorList>
    </citation>
    <scope>NUCLEOTIDE SEQUENCE</scope>
    <source>
        <strain evidence="1">Berkeley</strain>
    </source>
</reference>
<dbReference type="Proteomes" id="UP001165960">
    <property type="component" value="Unassembled WGS sequence"/>
</dbReference>
<name>A0ACC2RSI2_9FUNG</name>
<comment type="caution">
    <text evidence="1">The sequence shown here is derived from an EMBL/GenBank/DDBJ whole genome shotgun (WGS) entry which is preliminary data.</text>
</comment>
<dbReference type="EMBL" id="QTSX02006562">
    <property type="protein sequence ID" value="KAJ9053056.1"/>
    <property type="molecule type" value="Genomic_DNA"/>
</dbReference>